<reference evidence="1" key="1">
    <citation type="submission" date="2024-06" db="EMBL/GenBank/DDBJ databases">
        <title>Draft genome sequence of Microbacterium sp. strain A8/3-1, isolated from Oxytropis tragacanthoides Fisch. ex DC. Root nodules in the Altai region of Russia.</title>
        <authorList>
            <person name="Sazanova A."/>
            <person name="Guro P."/>
            <person name="Kuznetsova I."/>
            <person name="Belimov A."/>
            <person name="Safronova V."/>
        </authorList>
    </citation>
    <scope>NUCLEOTIDE SEQUENCE</scope>
    <source>
        <strain evidence="1">A8/3-1</strain>
    </source>
</reference>
<proteinExistence type="predicted"/>
<sequence>MTIHDSHTVDPASVFLPQTVQVDLGWLFADLQAGNPTSTPSA</sequence>
<organism evidence="1">
    <name type="scientific">Microbacterium sp. A8/3-1</name>
    <dbReference type="NCBI Taxonomy" id="3160749"/>
    <lineage>
        <taxon>Bacteria</taxon>
        <taxon>Bacillati</taxon>
        <taxon>Actinomycetota</taxon>
        <taxon>Actinomycetes</taxon>
        <taxon>Micrococcales</taxon>
        <taxon>Microbacteriaceae</taxon>
        <taxon>Microbacterium</taxon>
    </lineage>
</organism>
<dbReference type="RefSeq" id="WP_350350321.1">
    <property type="nucleotide sequence ID" value="NZ_CP158357.1"/>
</dbReference>
<gene>
    <name evidence="1" type="ORF">ABS642_12480</name>
</gene>
<accession>A0AAU7VSY2</accession>
<dbReference type="EMBL" id="CP158357">
    <property type="protein sequence ID" value="XBX76727.1"/>
    <property type="molecule type" value="Genomic_DNA"/>
</dbReference>
<evidence type="ECO:0000313" key="1">
    <source>
        <dbReference type="EMBL" id="XBX76727.1"/>
    </source>
</evidence>
<name>A0AAU7VSY2_9MICO</name>
<dbReference type="AlphaFoldDB" id="A0AAU7VSY2"/>
<protein>
    <submittedName>
        <fullName evidence="1">Uncharacterized protein</fullName>
    </submittedName>
</protein>